<keyword evidence="9 11" id="KW-0408">Iron</keyword>
<dbReference type="GO" id="GO:0009228">
    <property type="term" value="P:thiamine biosynthetic process"/>
    <property type="evidence" value="ECO:0007669"/>
    <property type="project" value="UniProtKB-UniRule"/>
</dbReference>
<comment type="cofactor">
    <cofactor evidence="11">
        <name>Fe cation</name>
        <dbReference type="ChEBI" id="CHEBI:24875"/>
    </cofactor>
</comment>
<dbReference type="GO" id="GO:0009229">
    <property type="term" value="P:thiamine diphosphate biosynthetic process"/>
    <property type="evidence" value="ECO:0007669"/>
    <property type="project" value="UniProtKB-UniRule"/>
</dbReference>
<comment type="function">
    <text evidence="1 11">Responsible for the formation of the pyrimidine heterocycle in the thiamine biosynthesis pathway. Catalyzes the formation of hydroxymethylpyrimidine phosphate (HMP-P) from histidine and pyridoxal phosphate (PLP). The protein uses PLP and the active site histidine to form HMP-P, generating an inactive enzyme. The enzyme can only undergo a single turnover, which suggests it is a suicide enzyme.</text>
</comment>
<dbReference type="Gene3D" id="3.40.190.10">
    <property type="entry name" value="Periplasmic binding protein-like II"/>
    <property type="match status" value="2"/>
</dbReference>
<dbReference type="PANTHER" id="PTHR31528:SF1">
    <property type="entry name" value="4-AMINO-5-HYDROXYMETHYL-2-METHYLPYRIMIDINE PHOSPHATE SYNTHASE THI11-RELATED"/>
    <property type="match status" value="1"/>
</dbReference>
<evidence type="ECO:0000256" key="3">
    <source>
        <dbReference type="ARBA" id="ARBA00009406"/>
    </source>
</evidence>
<dbReference type="GO" id="GO:0003676">
    <property type="term" value="F:nucleic acid binding"/>
    <property type="evidence" value="ECO:0007669"/>
    <property type="project" value="InterPro"/>
</dbReference>
<dbReference type="SUPFAM" id="SSF53850">
    <property type="entry name" value="Periplasmic binding protein-like II"/>
    <property type="match status" value="1"/>
</dbReference>
<evidence type="ECO:0000256" key="5">
    <source>
        <dbReference type="ARBA" id="ARBA00022679"/>
    </source>
</evidence>
<reference evidence="13 14" key="1">
    <citation type="submission" date="2016-07" db="EMBL/GenBank/DDBJ databases">
        <title>Pervasive Adenine N6-methylation of Active Genes in Fungi.</title>
        <authorList>
            <consortium name="DOE Joint Genome Institute"/>
            <person name="Mondo S.J."/>
            <person name="Dannebaum R.O."/>
            <person name="Kuo R.C."/>
            <person name="Labutti K."/>
            <person name="Haridas S."/>
            <person name="Kuo A."/>
            <person name="Salamov A."/>
            <person name="Ahrendt S.R."/>
            <person name="Lipzen A."/>
            <person name="Sullivan W."/>
            <person name="Andreopoulos W.B."/>
            <person name="Clum A."/>
            <person name="Lindquist E."/>
            <person name="Daum C."/>
            <person name="Ramamoorthy G.K."/>
            <person name="Gryganskyi A."/>
            <person name="Culley D."/>
            <person name="Magnuson J.K."/>
            <person name="James T.Y."/>
            <person name="O'Malley M.A."/>
            <person name="Stajich J.E."/>
            <person name="Spatafora J.W."/>
            <person name="Visel A."/>
            <person name="Grigoriev I.V."/>
        </authorList>
    </citation>
    <scope>NUCLEOTIDE SEQUENCE [LARGE SCALE GENOMIC DNA]</scope>
    <source>
        <strain evidence="13 14">12-1054</strain>
    </source>
</reference>
<dbReference type="InterPro" id="IPR027939">
    <property type="entry name" value="NMT1/THI5"/>
</dbReference>
<feature type="domain" description="SsuA/THI5-like" evidence="12">
    <location>
        <begin position="18"/>
        <end position="227"/>
    </location>
</feature>
<keyword evidence="8 11" id="KW-0784">Thiamine biosynthesis</keyword>
<protein>
    <recommendedName>
        <fullName evidence="11">4-amino-5-hydroxymethyl-2-methylpyrimidine phosphate synthase</fullName>
        <shortName evidence="11">HMP-P synthase</shortName>
        <shortName evidence="11">Hydroxymethylpyrimidine phosphate synthase</shortName>
    </recommendedName>
</protein>
<evidence type="ECO:0000256" key="4">
    <source>
        <dbReference type="ARBA" id="ARBA00011738"/>
    </source>
</evidence>
<dbReference type="AlphaFoldDB" id="A0A1Y2FUM5"/>
<dbReference type="UniPathway" id="UPA00060"/>
<organism evidence="13 14">
    <name type="scientific">Protomyces lactucae-debilis</name>
    <dbReference type="NCBI Taxonomy" id="2754530"/>
    <lineage>
        <taxon>Eukaryota</taxon>
        <taxon>Fungi</taxon>
        <taxon>Dikarya</taxon>
        <taxon>Ascomycota</taxon>
        <taxon>Taphrinomycotina</taxon>
        <taxon>Taphrinomycetes</taxon>
        <taxon>Taphrinales</taxon>
        <taxon>Protomycetaceae</taxon>
        <taxon>Protomyces</taxon>
    </lineage>
</organism>
<name>A0A1Y2FUM5_PROLT</name>
<evidence type="ECO:0000256" key="7">
    <source>
        <dbReference type="ARBA" id="ARBA00022898"/>
    </source>
</evidence>
<comment type="catalytic activity">
    <reaction evidence="10">
        <text>N(6)-(pyridoxal phosphate)-L-lysyl-[4-amino-5-hydroxymethyl-2-methylpyrimidine phosphate synthase] + L-histidyl-[4-amino-5-hydroxymethyl-2-methylpyrimidine phosphate synthase] + 2 Fe(3+) + 4 H2O = L-lysyl-[4-amino-5-hydroxymethyl-2-methylpyrimidine phosphate synthase] + (2S)-2-amino-5-hydroxy-4-oxopentanoyl-[4-amino-5-hydroxymethyl-2-methylpyrimidine phosphate synthase] + 4-amino-2-methyl-5-(phosphooxymethyl)pyrimidine + 3-oxopropanoate + 2 Fe(2+) + 2 H(+)</text>
        <dbReference type="Rhea" id="RHEA:65756"/>
        <dbReference type="Rhea" id="RHEA-COMP:16892"/>
        <dbReference type="Rhea" id="RHEA-COMP:16893"/>
        <dbReference type="Rhea" id="RHEA-COMP:16894"/>
        <dbReference type="Rhea" id="RHEA-COMP:16895"/>
        <dbReference type="ChEBI" id="CHEBI:15377"/>
        <dbReference type="ChEBI" id="CHEBI:15378"/>
        <dbReference type="ChEBI" id="CHEBI:29033"/>
        <dbReference type="ChEBI" id="CHEBI:29034"/>
        <dbReference type="ChEBI" id="CHEBI:29969"/>
        <dbReference type="ChEBI" id="CHEBI:29979"/>
        <dbReference type="ChEBI" id="CHEBI:33190"/>
        <dbReference type="ChEBI" id="CHEBI:58354"/>
        <dbReference type="ChEBI" id="CHEBI:143915"/>
        <dbReference type="ChEBI" id="CHEBI:157692"/>
    </reaction>
    <physiologicalReaction direction="left-to-right" evidence="10">
        <dbReference type="Rhea" id="RHEA:65757"/>
    </physiologicalReaction>
</comment>
<evidence type="ECO:0000256" key="10">
    <source>
        <dbReference type="ARBA" id="ARBA00048179"/>
    </source>
</evidence>
<dbReference type="Pfam" id="PF09084">
    <property type="entry name" value="NMT1"/>
    <property type="match status" value="1"/>
</dbReference>
<dbReference type="Proteomes" id="UP000193685">
    <property type="component" value="Unassembled WGS sequence"/>
</dbReference>
<dbReference type="RefSeq" id="XP_040728205.1">
    <property type="nucleotide sequence ID" value="XM_040870818.1"/>
</dbReference>
<keyword evidence="14" id="KW-1185">Reference proteome</keyword>
<evidence type="ECO:0000256" key="9">
    <source>
        <dbReference type="ARBA" id="ARBA00023004"/>
    </source>
</evidence>
<comment type="pathway">
    <text evidence="2 11">Cofactor biosynthesis; thiamine diphosphate biosynthesis.</text>
</comment>
<proteinExistence type="inferred from homology"/>
<comment type="caution">
    <text evidence="13">The sequence shown here is derived from an EMBL/GenBank/DDBJ whole genome shotgun (WGS) entry which is preliminary data.</text>
</comment>
<gene>
    <name evidence="13" type="ORF">BCR37DRAFT_390240</name>
</gene>
<dbReference type="EMBL" id="MCFI01000001">
    <property type="protein sequence ID" value="ORY87710.1"/>
    <property type="molecule type" value="Genomic_DNA"/>
</dbReference>
<keyword evidence="5" id="KW-0808">Transferase</keyword>
<dbReference type="PANTHER" id="PTHR31528">
    <property type="entry name" value="4-AMINO-5-HYDROXYMETHYL-2-METHYLPYRIMIDINE PHOSPHATE SYNTHASE THI11-RELATED"/>
    <property type="match status" value="1"/>
</dbReference>
<evidence type="ECO:0000256" key="11">
    <source>
        <dbReference type="RuleBase" id="RU367015"/>
    </source>
</evidence>
<dbReference type="GO" id="GO:0046872">
    <property type="term" value="F:metal ion binding"/>
    <property type="evidence" value="ECO:0007669"/>
    <property type="project" value="UniProtKB-KW"/>
</dbReference>
<evidence type="ECO:0000256" key="2">
    <source>
        <dbReference type="ARBA" id="ARBA00004948"/>
    </source>
</evidence>
<dbReference type="OrthoDB" id="434407at2759"/>
<evidence type="ECO:0000256" key="1">
    <source>
        <dbReference type="ARBA" id="ARBA00003469"/>
    </source>
</evidence>
<comment type="similarity">
    <text evidence="3 11">Belongs to the NMT1/THI5 family.</text>
</comment>
<evidence type="ECO:0000313" key="14">
    <source>
        <dbReference type="Proteomes" id="UP000193685"/>
    </source>
</evidence>
<sequence>MLPVKLRLALDRTPDVLHTGILVAKALKLDILHGLDIELISPDKDHDASTPAHELSLGNVDLAICSSEFIVSSQISENPAQLKSIFALLDRDPSAILYAAENGQLKDLAGKTYGSSNAQFEDSIIQEMVKIAGGVEPVKIFSNTANLDLYSALQDGIVDAIWISDPWEGVKARRNKFKGSVLQLRRFDYIRRYLPVLAYREGPGCLSLELLKTLTSVLRQAYEHAYVNTIEAVEILASYCPTEDKAFLAESFEEIRQYWSRDHRFGLNRIDKWKAILWQMKRYAGLKTPPQERSCFVSLPNLEAPSSLRAYLTKPEKRRPTAHAQLQKRGVHKHVVPSPTIHYISRTTQLHSLLKRIREQLITGKERKVTLIGMGAAVERTAFLALKCQDMLTSPNITPDAPSVPTVAPTEISQVVQRGRKDVIKLVTRTGTVEIVDDLIPHNPNKDASSQVRRNSKIEVDLIVIGR</sequence>
<evidence type="ECO:0000313" key="13">
    <source>
        <dbReference type="EMBL" id="ORY87710.1"/>
    </source>
</evidence>
<dbReference type="GO" id="GO:0016740">
    <property type="term" value="F:transferase activity"/>
    <property type="evidence" value="ECO:0007669"/>
    <property type="project" value="UniProtKB-KW"/>
</dbReference>
<dbReference type="InterPro" id="IPR036882">
    <property type="entry name" value="Alba-like_dom_sf"/>
</dbReference>
<comment type="subunit">
    <text evidence="4 11">Homodimer.</text>
</comment>
<keyword evidence="6" id="KW-0479">Metal-binding</keyword>
<dbReference type="GeneID" id="63787417"/>
<evidence type="ECO:0000259" key="12">
    <source>
        <dbReference type="Pfam" id="PF09084"/>
    </source>
</evidence>
<accession>A0A1Y2FUM5</accession>
<keyword evidence="7 11" id="KW-0663">Pyridoxal phosphate</keyword>
<evidence type="ECO:0000256" key="6">
    <source>
        <dbReference type="ARBA" id="ARBA00022723"/>
    </source>
</evidence>
<dbReference type="InterPro" id="IPR015168">
    <property type="entry name" value="SsuA/THI5"/>
</dbReference>
<dbReference type="Gene3D" id="3.30.110.20">
    <property type="entry name" value="Alba-like domain"/>
    <property type="match status" value="1"/>
</dbReference>
<evidence type="ECO:0000256" key="8">
    <source>
        <dbReference type="ARBA" id="ARBA00022977"/>
    </source>
</evidence>